<feature type="region of interest" description="Disordered" evidence="2">
    <location>
        <begin position="402"/>
        <end position="455"/>
    </location>
</feature>
<feature type="compositionally biased region" description="Basic and acidic residues" evidence="2">
    <location>
        <begin position="416"/>
        <end position="426"/>
    </location>
</feature>
<proteinExistence type="predicted"/>
<feature type="compositionally biased region" description="Low complexity" evidence="2">
    <location>
        <begin position="477"/>
        <end position="497"/>
    </location>
</feature>
<evidence type="ECO:0000313" key="5">
    <source>
        <dbReference type="Proteomes" id="UP000030671"/>
    </source>
</evidence>
<evidence type="ECO:0000256" key="1">
    <source>
        <dbReference type="SAM" id="Coils"/>
    </source>
</evidence>
<evidence type="ECO:0000256" key="2">
    <source>
        <dbReference type="SAM" id="MobiDB-lite"/>
    </source>
</evidence>
<dbReference type="eggNOG" id="ENOG502SH9M">
    <property type="taxonomic scope" value="Eukaryota"/>
</dbReference>
<dbReference type="SUPFAM" id="SSF50729">
    <property type="entry name" value="PH domain-like"/>
    <property type="match status" value="1"/>
</dbReference>
<dbReference type="STRING" id="747525.W4K535"/>
<sequence length="1037" mass="114301">MTRTNTAAYSENPPTPANDIARRVSIKPSVSGPRTMHRRGEGDMARIASGSPNTMNFQAPSRSLAMVLETQEIEHDSYFSFPPAFPPLGSDTSAIRRRRSTKELIHQFEALDSYQTSAVVSRTSMSRGAKRSRELSPPRVEKVEKKRSPLRQSLKNFLSVFSKRGKASSKDSVDISSRSPRVVLFPHSESKSPSEDPFIDRRPSTQSQEDGDCGSSICRSPTYALHSGQLLHLFESSPFSSPILPVWTSCQAILHNTHLLLTSQTSQGIASTDVVSLSNCTDVRSVSTKDLDPDERDLLPAFGQETARVFELIFEGKKRERFAAASIQARAGWVSAIWDAILCTQDKSIHEHYQDEMKRDFRVDISETPTVDSDIASPSVSEGSSAALRSRLGCDIDRDLPPLPPLKMFTPTRQIHPHDSASRSEEMPITTTPTSRMSPGPSSPSRRQSPSILNLGQRSVVKQRLAEIQTNFETPVSSPTSTSELSSPSRISSPSRRSTGKRRALRTPTVTELMNSVSSENGNSAGDSANRLTSPVSAISDYSGLTTPRPKSAFRMRDEMRAMERSGHRRWAAESEATEFWSMKRTTTDQSSVAERTLIQPSGRDGASVVLDALDLHEERYHEHASVLGGQISALHGDVQGISEGIQLALSQRGEDSVQIAEMKTILQTVGNAVTHMHPTDLTANVGSGTGSEGTQVMEALDDIRSRMQDHFPALLRALEEIRPGARPSSTILRNVSPSLSETQSSTDTSATSEKLDALLNSFKELEATRFTQGEGSGHKTVEEIISLLKDAQNQRNVQMEQQTDSVRYLNELNTARKWLEAFVSTGAAQIQAVGVGVNKLCQELGISNGLIDTTTLEGSEAQHDESRATIIGSIRELLADTKTRDQDSMNLQTAINGLIAALNEDMRKNAEMRNAYTTESVIGLIDRQRQDQERMLKALAAELSNDIRGERLRFVEAMKEATAINVQIHVEEFKKELTREVLLMTQEVGRLQRERQSLESQISDLFAFYAKQKQAMGLKLAERWVSGPEAIIATLA</sequence>
<evidence type="ECO:0000313" key="4">
    <source>
        <dbReference type="EMBL" id="ETW80928.1"/>
    </source>
</evidence>
<dbReference type="EMBL" id="KI925459">
    <property type="protein sequence ID" value="ETW80928.1"/>
    <property type="molecule type" value="Genomic_DNA"/>
</dbReference>
<keyword evidence="5" id="KW-1185">Reference proteome</keyword>
<dbReference type="OrthoDB" id="2261329at2759"/>
<dbReference type="RefSeq" id="XP_009547620.1">
    <property type="nucleotide sequence ID" value="XM_009549325.1"/>
</dbReference>
<dbReference type="Proteomes" id="UP000030671">
    <property type="component" value="Unassembled WGS sequence"/>
</dbReference>
<accession>W4K535</accession>
<dbReference type="CDD" id="cd00821">
    <property type="entry name" value="PH"/>
    <property type="match status" value="1"/>
</dbReference>
<feature type="coiled-coil region" evidence="1">
    <location>
        <begin position="975"/>
        <end position="1002"/>
    </location>
</feature>
<feature type="region of interest" description="Disordered" evidence="2">
    <location>
        <begin position="729"/>
        <end position="753"/>
    </location>
</feature>
<feature type="compositionally biased region" description="Basic and acidic residues" evidence="2">
    <location>
        <begin position="131"/>
        <end position="147"/>
    </location>
</feature>
<keyword evidence="1" id="KW-0175">Coiled coil</keyword>
<feature type="domain" description="PH" evidence="3">
    <location>
        <begin position="224"/>
        <end position="344"/>
    </location>
</feature>
<protein>
    <recommendedName>
        <fullName evidence="3">PH domain-containing protein</fullName>
    </recommendedName>
</protein>
<feature type="compositionally biased region" description="Basic and acidic residues" evidence="2">
    <location>
        <begin position="188"/>
        <end position="203"/>
    </location>
</feature>
<feature type="region of interest" description="Disordered" evidence="2">
    <location>
        <begin position="471"/>
        <end position="509"/>
    </location>
</feature>
<dbReference type="AlphaFoldDB" id="W4K535"/>
<feature type="region of interest" description="Disordered" evidence="2">
    <location>
        <begin position="121"/>
        <end position="148"/>
    </location>
</feature>
<gene>
    <name evidence="4" type="ORF">HETIRDRAFT_101997</name>
</gene>
<dbReference type="GeneID" id="20665816"/>
<feature type="compositionally biased region" description="Low complexity" evidence="2">
    <location>
        <begin position="430"/>
        <end position="451"/>
    </location>
</feature>
<organism evidence="4 5">
    <name type="scientific">Heterobasidion irregulare (strain TC 32-1)</name>
    <dbReference type="NCBI Taxonomy" id="747525"/>
    <lineage>
        <taxon>Eukaryota</taxon>
        <taxon>Fungi</taxon>
        <taxon>Dikarya</taxon>
        <taxon>Basidiomycota</taxon>
        <taxon>Agaricomycotina</taxon>
        <taxon>Agaricomycetes</taxon>
        <taxon>Russulales</taxon>
        <taxon>Bondarzewiaceae</taxon>
        <taxon>Heterobasidion</taxon>
        <taxon>Heterobasidion annosum species complex</taxon>
    </lineage>
</organism>
<dbReference type="InterPro" id="IPR001849">
    <property type="entry name" value="PH_domain"/>
</dbReference>
<name>W4K535_HETIT</name>
<feature type="region of interest" description="Disordered" evidence="2">
    <location>
        <begin position="184"/>
        <end position="214"/>
    </location>
</feature>
<dbReference type="KEGG" id="hir:HETIRDRAFT_101997"/>
<evidence type="ECO:0000259" key="3">
    <source>
        <dbReference type="SMART" id="SM00233"/>
    </source>
</evidence>
<dbReference type="SMART" id="SM00233">
    <property type="entry name" value="PH"/>
    <property type="match status" value="1"/>
</dbReference>
<reference evidence="4 5" key="1">
    <citation type="journal article" date="2012" name="New Phytol.">
        <title>Insight into trade-off between wood decay and parasitism from the genome of a fungal forest pathogen.</title>
        <authorList>
            <person name="Olson A."/>
            <person name="Aerts A."/>
            <person name="Asiegbu F."/>
            <person name="Belbahri L."/>
            <person name="Bouzid O."/>
            <person name="Broberg A."/>
            <person name="Canback B."/>
            <person name="Coutinho P.M."/>
            <person name="Cullen D."/>
            <person name="Dalman K."/>
            <person name="Deflorio G."/>
            <person name="van Diepen L.T."/>
            <person name="Dunand C."/>
            <person name="Duplessis S."/>
            <person name="Durling M."/>
            <person name="Gonthier P."/>
            <person name="Grimwood J."/>
            <person name="Fossdal C.G."/>
            <person name="Hansson D."/>
            <person name="Henrissat B."/>
            <person name="Hietala A."/>
            <person name="Himmelstrand K."/>
            <person name="Hoffmeister D."/>
            <person name="Hogberg N."/>
            <person name="James T.Y."/>
            <person name="Karlsson M."/>
            <person name="Kohler A."/>
            <person name="Kues U."/>
            <person name="Lee Y.H."/>
            <person name="Lin Y.C."/>
            <person name="Lind M."/>
            <person name="Lindquist E."/>
            <person name="Lombard V."/>
            <person name="Lucas S."/>
            <person name="Lunden K."/>
            <person name="Morin E."/>
            <person name="Murat C."/>
            <person name="Park J."/>
            <person name="Raffaello T."/>
            <person name="Rouze P."/>
            <person name="Salamov A."/>
            <person name="Schmutz J."/>
            <person name="Solheim H."/>
            <person name="Stahlberg J."/>
            <person name="Velez H."/>
            <person name="de Vries R.P."/>
            <person name="Wiebenga A."/>
            <person name="Woodward S."/>
            <person name="Yakovlev I."/>
            <person name="Garbelotto M."/>
            <person name="Martin F."/>
            <person name="Grigoriev I.V."/>
            <person name="Stenlid J."/>
        </authorList>
    </citation>
    <scope>NUCLEOTIDE SEQUENCE [LARGE SCALE GENOMIC DNA]</scope>
    <source>
        <strain evidence="4 5">TC 32-1</strain>
    </source>
</reference>
<feature type="region of interest" description="Disordered" evidence="2">
    <location>
        <begin position="1"/>
        <end position="40"/>
    </location>
</feature>
<dbReference type="HOGENOM" id="CLU_011049_0_0_1"/>
<dbReference type="InParanoid" id="W4K535"/>